<keyword evidence="6" id="KW-0472">Membrane</keyword>
<dbReference type="Gene3D" id="2.40.160.60">
    <property type="entry name" value="Outer membrane protein transport protein (OMPP1/FadL/TodX)"/>
    <property type="match status" value="1"/>
</dbReference>
<name>A0A370Q3W4_9FLAO</name>
<evidence type="ECO:0000256" key="5">
    <source>
        <dbReference type="ARBA" id="ARBA00022729"/>
    </source>
</evidence>
<dbReference type="GO" id="GO:0015483">
    <property type="term" value="F:long-chain fatty acid transporting porin activity"/>
    <property type="evidence" value="ECO:0007669"/>
    <property type="project" value="TreeGrafter"/>
</dbReference>
<dbReference type="Proteomes" id="UP000255317">
    <property type="component" value="Unassembled WGS sequence"/>
</dbReference>
<dbReference type="OrthoDB" id="9922at2"/>
<dbReference type="InterPro" id="IPR005017">
    <property type="entry name" value="OMPP1/FadL/TodX"/>
</dbReference>
<comment type="subcellular location">
    <subcellularLocation>
        <location evidence="1">Cell outer membrane</location>
        <topology evidence="1">Multi-pass membrane protein</topology>
    </subcellularLocation>
</comment>
<dbReference type="EMBL" id="QRAO01000009">
    <property type="protein sequence ID" value="RDK82999.1"/>
    <property type="molecule type" value="Genomic_DNA"/>
</dbReference>
<dbReference type="PANTHER" id="PTHR35093:SF8">
    <property type="entry name" value="OUTER MEMBRANE PROTEIN NMB0088-RELATED"/>
    <property type="match status" value="1"/>
</dbReference>
<evidence type="ECO:0000313" key="9">
    <source>
        <dbReference type="Proteomes" id="UP000255317"/>
    </source>
</evidence>
<dbReference type="AlphaFoldDB" id="A0A370Q3W4"/>
<keyword evidence="3" id="KW-1134">Transmembrane beta strand</keyword>
<evidence type="ECO:0000256" key="3">
    <source>
        <dbReference type="ARBA" id="ARBA00022452"/>
    </source>
</evidence>
<sequence>MKKLLLLSVFALATAVTYAGGYRVSLQGNKSLAMGHTGVAIVNSSESVFFNPAGLVYLENKLSITGGAFGIFSDVAYQNTETGASAMTDSPLGTPFYLYGSYQATDWLAFGIGVYTPFGSTVEYEDDWAGSHLVNNIDLAAIFVQPTVSIKLSEYFSVGGGPIYVSGSVNFNRNLNRTLTDLDGNRSEVTVDASGVSEWGWTVGAMFRPTEKLTIGAHYRSEIILDAEDGDADFENIPNSPLTPFADTTFDASLPLPAEMTVGLSYQFCDKWLFAFDFNRAFWDVYESLDLDFADENIPDSVNPRNYNNASTYRFGLQYDATDMFTLRAGYYFDESPVAEGFFSPETPRNDSNGYTAGLTVNVSESLQIDASFLYLHFNEVDATYEGYTENGQVAPFGGTYKSSAFAPGLGITYKM</sequence>
<evidence type="ECO:0000256" key="4">
    <source>
        <dbReference type="ARBA" id="ARBA00022692"/>
    </source>
</evidence>
<accession>A0A370Q3W4</accession>
<gene>
    <name evidence="8" type="ORF">C8D94_10919</name>
</gene>
<keyword evidence="4" id="KW-0812">Transmembrane</keyword>
<evidence type="ECO:0000256" key="6">
    <source>
        <dbReference type="ARBA" id="ARBA00023136"/>
    </source>
</evidence>
<dbReference type="PANTHER" id="PTHR35093">
    <property type="entry name" value="OUTER MEMBRANE PROTEIN NMB0088-RELATED"/>
    <property type="match status" value="1"/>
</dbReference>
<dbReference type="SUPFAM" id="SSF56935">
    <property type="entry name" value="Porins"/>
    <property type="match status" value="1"/>
</dbReference>
<keyword evidence="9" id="KW-1185">Reference proteome</keyword>
<evidence type="ECO:0000256" key="7">
    <source>
        <dbReference type="ARBA" id="ARBA00023237"/>
    </source>
</evidence>
<keyword evidence="5" id="KW-0732">Signal</keyword>
<dbReference type="Pfam" id="PF03349">
    <property type="entry name" value="Toluene_X"/>
    <property type="match status" value="1"/>
</dbReference>
<comment type="similarity">
    <text evidence="2">Belongs to the OmpP1/FadL family.</text>
</comment>
<comment type="caution">
    <text evidence="8">The sequence shown here is derived from an EMBL/GenBank/DDBJ whole genome shotgun (WGS) entry which is preliminary data.</text>
</comment>
<evidence type="ECO:0000256" key="1">
    <source>
        <dbReference type="ARBA" id="ARBA00004571"/>
    </source>
</evidence>
<protein>
    <submittedName>
        <fullName evidence="8">Long-chain fatty acid transport protein</fullName>
    </submittedName>
</protein>
<dbReference type="RefSeq" id="WP_115124751.1">
    <property type="nucleotide sequence ID" value="NZ_QRAO01000009.1"/>
</dbReference>
<evidence type="ECO:0000313" key="8">
    <source>
        <dbReference type="EMBL" id="RDK82999.1"/>
    </source>
</evidence>
<keyword evidence="7" id="KW-0998">Cell outer membrane</keyword>
<proteinExistence type="inferred from homology"/>
<reference evidence="8 9" key="1">
    <citation type="submission" date="2018-07" db="EMBL/GenBank/DDBJ databases">
        <title>Genomic Encyclopedia of Type Strains, Phase IV (KMG-IV): sequencing the most valuable type-strain genomes for metagenomic binning, comparative biology and taxonomic classification.</title>
        <authorList>
            <person name="Goeker M."/>
        </authorList>
    </citation>
    <scope>NUCLEOTIDE SEQUENCE [LARGE SCALE GENOMIC DNA]</scope>
    <source>
        <strain evidence="8 9">DSM 101478</strain>
    </source>
</reference>
<dbReference type="GO" id="GO:0009279">
    <property type="term" value="C:cell outer membrane"/>
    <property type="evidence" value="ECO:0007669"/>
    <property type="project" value="UniProtKB-SubCell"/>
</dbReference>
<organism evidence="8 9">
    <name type="scientific">Marinirhabdus gelatinilytica</name>
    <dbReference type="NCBI Taxonomy" id="1703343"/>
    <lineage>
        <taxon>Bacteria</taxon>
        <taxon>Pseudomonadati</taxon>
        <taxon>Bacteroidota</taxon>
        <taxon>Flavobacteriia</taxon>
        <taxon>Flavobacteriales</taxon>
        <taxon>Flavobacteriaceae</taxon>
    </lineage>
</organism>
<evidence type="ECO:0000256" key="2">
    <source>
        <dbReference type="ARBA" id="ARBA00008163"/>
    </source>
</evidence>